<dbReference type="CDD" id="cd09279">
    <property type="entry name" value="RNase_HI_like"/>
    <property type="match status" value="1"/>
</dbReference>
<accession>A0A1F8G1B9</accession>
<feature type="domain" description="RNase H type-1" evidence="1">
    <location>
        <begin position="3"/>
        <end position="138"/>
    </location>
</feature>
<dbReference type="PANTHER" id="PTHR46387">
    <property type="entry name" value="POLYNUCLEOTIDYL TRANSFERASE, RIBONUCLEASE H-LIKE SUPERFAMILY PROTEIN"/>
    <property type="match status" value="1"/>
</dbReference>
<dbReference type="PROSITE" id="PS50879">
    <property type="entry name" value="RNASE_H_1"/>
    <property type="match status" value="1"/>
</dbReference>
<reference evidence="2 3" key="1">
    <citation type="journal article" date="2016" name="Nat. Commun.">
        <title>Thousands of microbial genomes shed light on interconnected biogeochemical processes in an aquifer system.</title>
        <authorList>
            <person name="Anantharaman K."/>
            <person name="Brown C.T."/>
            <person name="Hug L.A."/>
            <person name="Sharon I."/>
            <person name="Castelle C.J."/>
            <person name="Probst A.J."/>
            <person name="Thomas B.C."/>
            <person name="Singh A."/>
            <person name="Wilkins M.J."/>
            <person name="Karaoz U."/>
            <person name="Brodie E.L."/>
            <person name="Williams K.H."/>
            <person name="Hubbard S.S."/>
            <person name="Banfield J.F."/>
        </authorList>
    </citation>
    <scope>NUCLEOTIDE SEQUENCE [LARGE SCALE GENOMIC DNA]</scope>
</reference>
<dbReference type="STRING" id="1802689.A3F25_02965"/>
<dbReference type="PANTHER" id="PTHR46387:SF2">
    <property type="entry name" value="RIBONUCLEASE HI"/>
    <property type="match status" value="1"/>
</dbReference>
<gene>
    <name evidence="2" type="ORF">A3F25_02965</name>
</gene>
<organism evidence="2 3">
    <name type="scientific">Candidatus Yanofskybacteria bacterium RIFCSPHIGHO2_12_FULL_45_19b</name>
    <dbReference type="NCBI Taxonomy" id="1802689"/>
    <lineage>
        <taxon>Bacteria</taxon>
        <taxon>Candidatus Yanofskyibacteriota</taxon>
    </lineage>
</organism>
<dbReference type="Gene3D" id="3.30.420.10">
    <property type="entry name" value="Ribonuclease H-like superfamily/Ribonuclease H"/>
    <property type="match status" value="1"/>
</dbReference>
<sequence>MEGKHKIVVHIDGGSRGNPGPAAFGVVIKIGNDIKEYGESIGVATNNQAEYSAAVFALKKVKQLVGKEKAKKTEIEIHLDSELLTRQVNGQYKVLDEKIQKLFLEVWNLRLDFAKVTFKHVLREKNQAADRMVNLALDRELNGKLAL</sequence>
<dbReference type="InterPro" id="IPR012337">
    <property type="entry name" value="RNaseH-like_sf"/>
</dbReference>
<dbReference type="GO" id="GO:0004523">
    <property type="term" value="F:RNA-DNA hybrid ribonuclease activity"/>
    <property type="evidence" value="ECO:0007669"/>
    <property type="project" value="InterPro"/>
</dbReference>
<dbReference type="Pfam" id="PF13456">
    <property type="entry name" value="RVT_3"/>
    <property type="match status" value="1"/>
</dbReference>
<dbReference type="InterPro" id="IPR036397">
    <property type="entry name" value="RNaseH_sf"/>
</dbReference>
<protein>
    <recommendedName>
        <fullName evidence="1">RNase H type-1 domain-containing protein</fullName>
    </recommendedName>
</protein>
<dbReference type="InterPro" id="IPR002156">
    <property type="entry name" value="RNaseH_domain"/>
</dbReference>
<proteinExistence type="predicted"/>
<evidence type="ECO:0000313" key="3">
    <source>
        <dbReference type="Proteomes" id="UP000177478"/>
    </source>
</evidence>
<dbReference type="SUPFAM" id="SSF53098">
    <property type="entry name" value="Ribonuclease H-like"/>
    <property type="match status" value="1"/>
</dbReference>
<dbReference type="EMBL" id="MGKD01000024">
    <property type="protein sequence ID" value="OGN19051.1"/>
    <property type="molecule type" value="Genomic_DNA"/>
</dbReference>
<dbReference type="AlphaFoldDB" id="A0A1F8G1B9"/>
<dbReference type="GO" id="GO:0003676">
    <property type="term" value="F:nucleic acid binding"/>
    <property type="evidence" value="ECO:0007669"/>
    <property type="project" value="InterPro"/>
</dbReference>
<dbReference type="Proteomes" id="UP000177478">
    <property type="component" value="Unassembled WGS sequence"/>
</dbReference>
<name>A0A1F8G1B9_9BACT</name>
<comment type="caution">
    <text evidence="2">The sequence shown here is derived from an EMBL/GenBank/DDBJ whole genome shotgun (WGS) entry which is preliminary data.</text>
</comment>
<evidence type="ECO:0000259" key="1">
    <source>
        <dbReference type="PROSITE" id="PS50879"/>
    </source>
</evidence>
<evidence type="ECO:0000313" key="2">
    <source>
        <dbReference type="EMBL" id="OGN19051.1"/>
    </source>
</evidence>